<keyword evidence="4" id="KW-1185">Reference proteome</keyword>
<protein>
    <submittedName>
        <fullName evidence="3">Uncharacterized protein</fullName>
    </submittedName>
</protein>
<dbReference type="Proteomes" id="UP000827092">
    <property type="component" value="Unassembled WGS sequence"/>
</dbReference>
<gene>
    <name evidence="3" type="ORF">JTE90_011918</name>
</gene>
<proteinExistence type="predicted"/>
<comment type="caution">
    <text evidence="3">The sequence shown here is derived from an EMBL/GenBank/DDBJ whole genome shotgun (WGS) entry which is preliminary data.</text>
</comment>
<evidence type="ECO:0000313" key="4">
    <source>
        <dbReference type="Proteomes" id="UP000827092"/>
    </source>
</evidence>
<accession>A0AAV6V0G4</accession>
<evidence type="ECO:0000313" key="3">
    <source>
        <dbReference type="EMBL" id="KAG8190195.1"/>
    </source>
</evidence>
<reference evidence="3 4" key="1">
    <citation type="journal article" date="2022" name="Nat. Ecol. Evol.">
        <title>A masculinizing supergene underlies an exaggerated male reproductive morph in a spider.</title>
        <authorList>
            <person name="Hendrickx F."/>
            <person name="De Corte Z."/>
            <person name="Sonet G."/>
            <person name="Van Belleghem S.M."/>
            <person name="Kostlbacher S."/>
            <person name="Vangestel C."/>
        </authorList>
    </citation>
    <scope>NUCLEOTIDE SEQUENCE [LARGE SCALE GENOMIC DNA]</scope>
    <source>
        <strain evidence="3">W744_W776</strain>
    </source>
</reference>
<dbReference type="EMBL" id="JAFNEN010000191">
    <property type="protein sequence ID" value="KAG8190195.1"/>
    <property type="molecule type" value="Genomic_DNA"/>
</dbReference>
<dbReference type="Pfam" id="PF21789">
    <property type="entry name" value="TNP-like_RNaseH_C"/>
    <property type="match status" value="1"/>
</dbReference>
<sequence length="284" mass="32333">MKVSLAVQVFSTSVAEALKFVSTSLKMPQFNKCSATVEFITLINDLFDICNSKNCLGKGLKGALKESNKKVWEPFLKNAPTYLLQLKDAKTGKLLYQTRRRTPILGFICLIKSLQGLFQDLVFSSKINYLTAYKMSQDHLEMFFSKVRLRGGWNNNPTPIQFKSAYKQLLVKNDIRANDNANVRPQKGDISSLACLSAVVPEVDESLFHNVTLKRLFDFDMDFEEDEQIQQETDTHIIYSDYKNNIVVYISGFVVRRASKKNKCQQCIASLESDATAIKKTLYF</sequence>
<dbReference type="PANTHER" id="PTHR47577">
    <property type="entry name" value="THAP DOMAIN-CONTAINING PROTEIN 6"/>
    <property type="match status" value="1"/>
</dbReference>
<evidence type="ECO:0000259" key="2">
    <source>
        <dbReference type="Pfam" id="PF21789"/>
    </source>
</evidence>
<dbReference type="InterPro" id="IPR048367">
    <property type="entry name" value="TNP-like_RNaseH_C"/>
</dbReference>
<evidence type="ECO:0000259" key="1">
    <source>
        <dbReference type="Pfam" id="PF21788"/>
    </source>
</evidence>
<dbReference type="Pfam" id="PF21788">
    <property type="entry name" value="TNP-like_GBD"/>
    <property type="match status" value="1"/>
</dbReference>
<dbReference type="PANTHER" id="PTHR47577:SF2">
    <property type="entry name" value="THAP DOMAIN CONTAINING 9"/>
    <property type="match status" value="1"/>
</dbReference>
<dbReference type="InterPro" id="IPR048366">
    <property type="entry name" value="TNP-like_GBD"/>
</dbReference>
<feature type="domain" description="Transposable element P transposase-like GTP-binding insertion" evidence="1">
    <location>
        <begin position="1"/>
        <end position="62"/>
    </location>
</feature>
<feature type="domain" description="Transposable element P transposase-like RNase H C-terminal" evidence="2">
    <location>
        <begin position="133"/>
        <end position="167"/>
    </location>
</feature>
<organism evidence="3 4">
    <name type="scientific">Oedothorax gibbosus</name>
    <dbReference type="NCBI Taxonomy" id="931172"/>
    <lineage>
        <taxon>Eukaryota</taxon>
        <taxon>Metazoa</taxon>
        <taxon>Ecdysozoa</taxon>
        <taxon>Arthropoda</taxon>
        <taxon>Chelicerata</taxon>
        <taxon>Arachnida</taxon>
        <taxon>Araneae</taxon>
        <taxon>Araneomorphae</taxon>
        <taxon>Entelegynae</taxon>
        <taxon>Araneoidea</taxon>
        <taxon>Linyphiidae</taxon>
        <taxon>Erigoninae</taxon>
        <taxon>Oedothorax</taxon>
    </lineage>
</organism>
<name>A0AAV6V0G4_9ARAC</name>
<dbReference type="AlphaFoldDB" id="A0AAV6V0G4"/>